<keyword evidence="1" id="KW-0812">Transmembrane</keyword>
<reference evidence="2 3" key="1">
    <citation type="submission" date="2018-11" db="EMBL/GenBank/DDBJ databases">
        <authorList>
            <consortium name="Pathogen Informatics"/>
        </authorList>
    </citation>
    <scope>NUCLEOTIDE SEQUENCE [LARGE SCALE GENOMIC DNA]</scope>
    <source>
        <strain>Denwood</strain>
        <strain evidence="3">Zambia</strain>
    </source>
</reference>
<dbReference type="AlphaFoldDB" id="A0A3P8ELM3"/>
<dbReference type="EMBL" id="UZAL01034285">
    <property type="protein sequence ID" value="VDP64997.1"/>
    <property type="molecule type" value="Genomic_DNA"/>
</dbReference>
<feature type="transmembrane region" description="Helical" evidence="1">
    <location>
        <begin position="30"/>
        <end position="55"/>
    </location>
</feature>
<keyword evidence="1" id="KW-0472">Membrane</keyword>
<name>A0A3P8ELM3_9TREM</name>
<evidence type="ECO:0000256" key="1">
    <source>
        <dbReference type="SAM" id="Phobius"/>
    </source>
</evidence>
<evidence type="ECO:0000313" key="3">
    <source>
        <dbReference type="Proteomes" id="UP000269396"/>
    </source>
</evidence>
<protein>
    <submittedName>
        <fullName evidence="2">Uncharacterized protein</fullName>
    </submittedName>
</protein>
<dbReference type="Proteomes" id="UP000269396">
    <property type="component" value="Unassembled WGS sequence"/>
</dbReference>
<keyword evidence="1" id="KW-1133">Transmembrane helix</keyword>
<feature type="transmembrane region" description="Helical" evidence="1">
    <location>
        <begin position="61"/>
        <end position="81"/>
    </location>
</feature>
<sequence length="88" mass="9977">MCVRYFLLHDQSTTKSLSKSIIFLQLGSNVFLLIPSTSMSYLFISVAICLVLPVFHIVRTFHVAILIVALFVRMDIGLVVFEESRLTL</sequence>
<evidence type="ECO:0000313" key="2">
    <source>
        <dbReference type="EMBL" id="VDP64997.1"/>
    </source>
</evidence>
<organism evidence="2 3">
    <name type="scientific">Schistosoma mattheei</name>
    <dbReference type="NCBI Taxonomy" id="31246"/>
    <lineage>
        <taxon>Eukaryota</taxon>
        <taxon>Metazoa</taxon>
        <taxon>Spiralia</taxon>
        <taxon>Lophotrochozoa</taxon>
        <taxon>Platyhelminthes</taxon>
        <taxon>Trematoda</taxon>
        <taxon>Digenea</taxon>
        <taxon>Strigeidida</taxon>
        <taxon>Schistosomatoidea</taxon>
        <taxon>Schistosomatidae</taxon>
        <taxon>Schistosoma</taxon>
    </lineage>
</organism>
<keyword evidence="3" id="KW-1185">Reference proteome</keyword>
<gene>
    <name evidence="2" type="ORF">SMTD_LOCUS14119</name>
</gene>
<accession>A0A3P8ELM3</accession>
<proteinExistence type="predicted"/>